<dbReference type="InterPro" id="IPR036028">
    <property type="entry name" value="SH3-like_dom_sf"/>
</dbReference>
<dbReference type="RefSeq" id="XP_007874453.1">
    <property type="nucleotide sequence ID" value="XM_007876262.1"/>
</dbReference>
<dbReference type="Pfam" id="PF00018">
    <property type="entry name" value="SH3_1"/>
    <property type="match status" value="1"/>
</dbReference>
<sequence>MKIKSNKKSLGNLYEKRQSLPSKWLQTDIFGTIYRDYAYSCDDPRFYKSPLEYDFLKSTLNSCMRFSFTDDDLDFDQDLLLKDDYFQSTFENEQFNDIESYKVLETSADEIYGKAVALFDFIPEHENEFALVRGQKIWISYRHGQGWLVAVDPETGDTGLVPEEYVQMYDFDDVFSDNKKQYISIKQSEETILENDVQKDKINDNYDSSRNSDMDDVMKNETYSLDEQYSRLSLYEENK</sequence>
<accession>M7NPR9</accession>
<evidence type="ECO:0000256" key="3">
    <source>
        <dbReference type="SAM" id="MobiDB-lite"/>
    </source>
</evidence>
<dbReference type="HOGENOM" id="CLU_069841_2_0_1"/>
<dbReference type="Gene3D" id="2.30.30.40">
    <property type="entry name" value="SH3 Domains"/>
    <property type="match status" value="1"/>
</dbReference>
<proteinExistence type="predicted"/>
<protein>
    <recommendedName>
        <fullName evidence="4">SH3 domain-containing protein</fullName>
    </recommendedName>
</protein>
<dbReference type="PROSITE" id="PS50002">
    <property type="entry name" value="SH3"/>
    <property type="match status" value="1"/>
</dbReference>
<organism evidence="5 6">
    <name type="scientific">Pneumocystis murina (strain B123)</name>
    <name type="common">Mouse pneumocystis pneumonia agent</name>
    <name type="synonym">Pneumocystis carinii f. sp. muris</name>
    <dbReference type="NCBI Taxonomy" id="1069680"/>
    <lineage>
        <taxon>Eukaryota</taxon>
        <taxon>Fungi</taxon>
        <taxon>Dikarya</taxon>
        <taxon>Ascomycota</taxon>
        <taxon>Taphrinomycotina</taxon>
        <taxon>Pneumocystomycetes</taxon>
        <taxon>Pneumocystaceae</taxon>
        <taxon>Pneumocystis</taxon>
    </lineage>
</organism>
<evidence type="ECO:0000313" key="5">
    <source>
        <dbReference type="EMBL" id="EMR09101.1"/>
    </source>
</evidence>
<dbReference type="AlphaFoldDB" id="M7NPR9"/>
<dbReference type="eggNOG" id="ENOG502RZ32">
    <property type="taxonomic scope" value="Eukaryota"/>
</dbReference>
<name>M7NPR9_PNEMU</name>
<evidence type="ECO:0000259" key="4">
    <source>
        <dbReference type="PROSITE" id="PS50002"/>
    </source>
</evidence>
<dbReference type="OrthoDB" id="19092at2759"/>
<comment type="caution">
    <text evidence="5">The sequence shown here is derived from an EMBL/GenBank/DDBJ whole genome shotgun (WGS) entry which is preliminary data.</text>
</comment>
<dbReference type="STRING" id="1069680.M7NPR9"/>
<feature type="domain" description="SH3" evidence="4">
    <location>
        <begin position="110"/>
        <end position="171"/>
    </location>
</feature>
<gene>
    <name evidence="5" type="ORF">PNEG_02445</name>
</gene>
<evidence type="ECO:0000256" key="1">
    <source>
        <dbReference type="ARBA" id="ARBA00022443"/>
    </source>
</evidence>
<dbReference type="GeneID" id="19896138"/>
<dbReference type="Proteomes" id="UP000011958">
    <property type="component" value="Unassembled WGS sequence"/>
</dbReference>
<dbReference type="SMART" id="SM00326">
    <property type="entry name" value="SH3"/>
    <property type="match status" value="1"/>
</dbReference>
<keyword evidence="6" id="KW-1185">Reference proteome</keyword>
<keyword evidence="1 2" id="KW-0728">SH3 domain</keyword>
<feature type="compositionally biased region" description="Basic and acidic residues" evidence="3">
    <location>
        <begin position="210"/>
        <end position="219"/>
    </location>
</feature>
<feature type="region of interest" description="Disordered" evidence="3">
    <location>
        <begin position="199"/>
        <end position="220"/>
    </location>
</feature>
<evidence type="ECO:0000256" key="2">
    <source>
        <dbReference type="PROSITE-ProRule" id="PRU00192"/>
    </source>
</evidence>
<dbReference type="VEuPathDB" id="FungiDB:PNEG_02445"/>
<dbReference type="SUPFAM" id="SSF50044">
    <property type="entry name" value="SH3-domain"/>
    <property type="match status" value="1"/>
</dbReference>
<dbReference type="InterPro" id="IPR001452">
    <property type="entry name" value="SH3_domain"/>
</dbReference>
<reference evidence="6" key="1">
    <citation type="journal article" date="2016" name="Nat. Commun.">
        <title>Genome analysis of three Pneumocystis species reveals adaptation mechanisms to life exclusively in mammalian hosts.</title>
        <authorList>
            <person name="Ma L."/>
            <person name="Chen Z."/>
            <person name="Huang D.W."/>
            <person name="Kutty G."/>
            <person name="Ishihara M."/>
            <person name="Wang H."/>
            <person name="Abouelleil A."/>
            <person name="Bishop L."/>
            <person name="Davey E."/>
            <person name="Deng R."/>
            <person name="Deng X."/>
            <person name="Fan L."/>
            <person name="Fantoni G."/>
            <person name="Fitzgerald M."/>
            <person name="Gogineni E."/>
            <person name="Goldberg J.M."/>
            <person name="Handley G."/>
            <person name="Hu X."/>
            <person name="Huber C."/>
            <person name="Jiao X."/>
            <person name="Jones K."/>
            <person name="Levin J.Z."/>
            <person name="Liu Y."/>
            <person name="Macdonald P."/>
            <person name="Melnikov A."/>
            <person name="Raley C."/>
            <person name="Sassi M."/>
            <person name="Sherman B.T."/>
            <person name="Song X."/>
            <person name="Sykes S."/>
            <person name="Tran B."/>
            <person name="Walsh L."/>
            <person name="Xia Y."/>
            <person name="Yang J."/>
            <person name="Young S."/>
            <person name="Zeng Q."/>
            <person name="Zheng X."/>
            <person name="Stephens R."/>
            <person name="Nusbaum C."/>
            <person name="Birren B.W."/>
            <person name="Azadi P."/>
            <person name="Lempicki R.A."/>
            <person name="Cuomo C.A."/>
            <person name="Kovacs J.A."/>
        </authorList>
    </citation>
    <scope>NUCLEOTIDE SEQUENCE [LARGE SCALE GENOMIC DNA]</scope>
    <source>
        <strain evidence="6">B123</strain>
    </source>
</reference>
<dbReference type="EMBL" id="AFWA02000011">
    <property type="protein sequence ID" value="EMR09101.1"/>
    <property type="molecule type" value="Genomic_DNA"/>
</dbReference>
<evidence type="ECO:0000313" key="6">
    <source>
        <dbReference type="Proteomes" id="UP000011958"/>
    </source>
</evidence>